<gene>
    <name evidence="6 7" type="primary">purS</name>
    <name evidence="7" type="ORF">GCM10011354_14770</name>
</gene>
<comment type="caution">
    <text evidence="7">The sequence shown here is derived from an EMBL/GenBank/DDBJ whole genome shotgun (WGS) entry which is preliminary data.</text>
</comment>
<evidence type="ECO:0000256" key="1">
    <source>
        <dbReference type="ARBA" id="ARBA00022490"/>
    </source>
</evidence>
<dbReference type="RefSeq" id="WP_130648450.1">
    <property type="nucleotide sequence ID" value="NZ_BMHA01000005.1"/>
</dbReference>
<keyword evidence="3 6" id="KW-0547">Nucleotide-binding</keyword>
<evidence type="ECO:0000256" key="6">
    <source>
        <dbReference type="HAMAP-Rule" id="MF_01926"/>
    </source>
</evidence>
<dbReference type="Gene3D" id="3.30.1280.10">
    <property type="entry name" value="Phosphoribosylformylglycinamidine synthase subunit PurS"/>
    <property type="match status" value="1"/>
</dbReference>
<comment type="pathway">
    <text evidence="6">Purine metabolism; IMP biosynthesis via de novo pathway; 5-amino-1-(5-phospho-D-ribosyl)imidazole from N(2)-formyl-N(1)-(5-phospho-D-ribosyl)glycinamide: step 1/2.</text>
</comment>
<dbReference type="UniPathway" id="UPA00074">
    <property type="reaction ID" value="UER00128"/>
</dbReference>
<keyword evidence="8" id="KW-1185">Reference proteome</keyword>
<keyword evidence="1 6" id="KW-0963">Cytoplasm</keyword>
<comment type="subcellular location">
    <subcellularLocation>
        <location evidence="6">Cytoplasm</location>
    </subcellularLocation>
</comment>
<evidence type="ECO:0000313" key="8">
    <source>
        <dbReference type="Proteomes" id="UP000650511"/>
    </source>
</evidence>
<dbReference type="SUPFAM" id="SSF82697">
    <property type="entry name" value="PurS-like"/>
    <property type="match status" value="1"/>
</dbReference>
<evidence type="ECO:0000256" key="4">
    <source>
        <dbReference type="ARBA" id="ARBA00022755"/>
    </source>
</evidence>
<name>A0A8J3ADT0_9ACTN</name>
<dbReference type="NCBIfam" id="NF004630">
    <property type="entry name" value="PRK05974.1"/>
    <property type="match status" value="1"/>
</dbReference>
<evidence type="ECO:0000313" key="7">
    <source>
        <dbReference type="EMBL" id="GGI05575.1"/>
    </source>
</evidence>
<dbReference type="GO" id="GO:0005524">
    <property type="term" value="F:ATP binding"/>
    <property type="evidence" value="ECO:0007669"/>
    <property type="project" value="UniProtKB-UniRule"/>
</dbReference>
<comment type="function">
    <text evidence="6">Part of the phosphoribosylformylglycinamidine synthase complex involved in the purines biosynthetic pathway. Catalyzes the ATP-dependent conversion of formylglycinamide ribonucleotide (FGAR) and glutamine to yield formylglycinamidine ribonucleotide (FGAM) and glutamate. The FGAM synthase complex is composed of three subunits. PurQ produces an ammonia molecule by converting glutamine to glutamate. PurL transfers the ammonia molecule to FGAR to form FGAM in an ATP-dependent manner. PurS interacts with PurQ and PurL and is thought to assist in the transfer of the ammonia molecule from PurQ to PurL.</text>
</comment>
<dbReference type="InterPro" id="IPR036604">
    <property type="entry name" value="PurS-like_sf"/>
</dbReference>
<keyword evidence="5 6" id="KW-0067">ATP-binding</keyword>
<dbReference type="GO" id="GO:0006189">
    <property type="term" value="P:'de novo' IMP biosynthetic process"/>
    <property type="evidence" value="ECO:0007669"/>
    <property type="project" value="UniProtKB-UniRule"/>
</dbReference>
<reference evidence="7" key="1">
    <citation type="journal article" date="2014" name="Int. J. Syst. Evol. Microbiol.">
        <title>Complete genome sequence of Corynebacterium casei LMG S-19264T (=DSM 44701T), isolated from a smear-ripened cheese.</title>
        <authorList>
            <consortium name="US DOE Joint Genome Institute (JGI-PGF)"/>
            <person name="Walter F."/>
            <person name="Albersmeier A."/>
            <person name="Kalinowski J."/>
            <person name="Ruckert C."/>
        </authorList>
    </citation>
    <scope>NUCLEOTIDE SEQUENCE</scope>
    <source>
        <strain evidence="7">CGMCC 1.14988</strain>
    </source>
</reference>
<dbReference type="Proteomes" id="UP000650511">
    <property type="component" value="Unassembled WGS sequence"/>
</dbReference>
<comment type="catalytic activity">
    <reaction evidence="6">
        <text>N(2)-formyl-N(1)-(5-phospho-beta-D-ribosyl)glycinamide + L-glutamine + ATP + H2O = 2-formamido-N(1)-(5-O-phospho-beta-D-ribosyl)acetamidine + L-glutamate + ADP + phosphate + H(+)</text>
        <dbReference type="Rhea" id="RHEA:17129"/>
        <dbReference type="ChEBI" id="CHEBI:15377"/>
        <dbReference type="ChEBI" id="CHEBI:15378"/>
        <dbReference type="ChEBI" id="CHEBI:29985"/>
        <dbReference type="ChEBI" id="CHEBI:30616"/>
        <dbReference type="ChEBI" id="CHEBI:43474"/>
        <dbReference type="ChEBI" id="CHEBI:58359"/>
        <dbReference type="ChEBI" id="CHEBI:147286"/>
        <dbReference type="ChEBI" id="CHEBI:147287"/>
        <dbReference type="ChEBI" id="CHEBI:456216"/>
        <dbReference type="EC" id="6.3.5.3"/>
    </reaction>
</comment>
<dbReference type="HAMAP" id="MF_01926">
    <property type="entry name" value="PurS"/>
    <property type="match status" value="1"/>
</dbReference>
<evidence type="ECO:0000256" key="5">
    <source>
        <dbReference type="ARBA" id="ARBA00022840"/>
    </source>
</evidence>
<dbReference type="EC" id="6.3.5.3" evidence="6"/>
<dbReference type="NCBIfam" id="TIGR00302">
    <property type="entry name" value="phosphoribosylformylglycinamidine synthase subunit PurS"/>
    <property type="match status" value="1"/>
</dbReference>
<sequence length="87" mass="9735">MPRVAVDVLLKREILDPQGRAVERALPGLGYDGVSEVRVGKHLELEVDAEGDELADRVRRMCADFLTNPVIESYTWRVIGDDERADA</sequence>
<dbReference type="GO" id="GO:0004642">
    <property type="term" value="F:phosphoribosylformylglycinamidine synthase activity"/>
    <property type="evidence" value="ECO:0007669"/>
    <property type="project" value="UniProtKB-UniRule"/>
</dbReference>
<dbReference type="EMBL" id="BMHA01000005">
    <property type="protein sequence ID" value="GGI05575.1"/>
    <property type="molecule type" value="Genomic_DNA"/>
</dbReference>
<dbReference type="PANTHER" id="PTHR34696">
    <property type="entry name" value="PHOSPHORIBOSYLFORMYLGLYCINAMIDINE SYNTHASE SUBUNIT PURS"/>
    <property type="match status" value="1"/>
</dbReference>
<dbReference type="AlphaFoldDB" id="A0A8J3ADT0"/>
<dbReference type="GO" id="GO:0005737">
    <property type="term" value="C:cytoplasm"/>
    <property type="evidence" value="ECO:0007669"/>
    <property type="project" value="UniProtKB-SubCell"/>
</dbReference>
<dbReference type="PANTHER" id="PTHR34696:SF1">
    <property type="entry name" value="PHOSPHORIBOSYLFORMYLGLYCINAMIDINE SYNTHASE SUBUNIT PURS"/>
    <property type="match status" value="1"/>
</dbReference>
<evidence type="ECO:0000256" key="3">
    <source>
        <dbReference type="ARBA" id="ARBA00022741"/>
    </source>
</evidence>
<protein>
    <recommendedName>
        <fullName evidence="6">Phosphoribosylformylglycinamidine synthase subunit PurS</fullName>
        <shortName evidence="6">FGAM synthase</shortName>
        <ecNumber evidence="6">6.3.5.3</ecNumber>
    </recommendedName>
    <alternativeName>
        <fullName evidence="6">Formylglycinamide ribonucleotide amidotransferase subunit III</fullName>
        <shortName evidence="6">FGAR amidotransferase III</shortName>
        <shortName evidence="6">FGAR-AT III</shortName>
    </alternativeName>
    <alternativeName>
        <fullName evidence="6">Phosphoribosylformylglycinamidine synthase subunit III</fullName>
    </alternativeName>
</protein>
<dbReference type="OrthoDB" id="3479567at2"/>
<comment type="subunit">
    <text evidence="6">Part of the FGAM synthase complex composed of 1 PurL, 1 PurQ and 2 PurS subunits.</text>
</comment>
<dbReference type="Pfam" id="PF02700">
    <property type="entry name" value="PurS"/>
    <property type="match status" value="1"/>
</dbReference>
<comment type="similarity">
    <text evidence="6">Belongs to the PurS family.</text>
</comment>
<dbReference type="InterPro" id="IPR003850">
    <property type="entry name" value="PurS"/>
</dbReference>
<keyword evidence="4 6" id="KW-0658">Purine biosynthesis</keyword>
<proteinExistence type="inferred from homology"/>
<reference evidence="7" key="2">
    <citation type="submission" date="2020-09" db="EMBL/GenBank/DDBJ databases">
        <authorList>
            <person name="Sun Q."/>
            <person name="Zhou Y."/>
        </authorList>
    </citation>
    <scope>NUCLEOTIDE SEQUENCE</scope>
    <source>
        <strain evidence="7">CGMCC 1.14988</strain>
    </source>
</reference>
<organism evidence="7 8">
    <name type="scientific">Egicoccus halophilus</name>
    <dbReference type="NCBI Taxonomy" id="1670830"/>
    <lineage>
        <taxon>Bacteria</taxon>
        <taxon>Bacillati</taxon>
        <taxon>Actinomycetota</taxon>
        <taxon>Nitriliruptoria</taxon>
        <taxon>Egicoccales</taxon>
        <taxon>Egicoccaceae</taxon>
        <taxon>Egicoccus</taxon>
    </lineage>
</organism>
<accession>A0A8J3ADT0</accession>
<keyword evidence="2 6" id="KW-0436">Ligase</keyword>
<evidence type="ECO:0000256" key="2">
    <source>
        <dbReference type="ARBA" id="ARBA00022598"/>
    </source>
</evidence>